<name>A0A194PLG8_PAPXU</name>
<dbReference type="Proteomes" id="UP000053268">
    <property type="component" value="Unassembled WGS sequence"/>
</dbReference>
<dbReference type="EMBL" id="KQ459600">
    <property type="protein sequence ID" value="KPI94172.1"/>
    <property type="molecule type" value="Genomic_DNA"/>
</dbReference>
<proteinExistence type="predicted"/>
<protein>
    <submittedName>
        <fullName evidence="1">Uncharacterized protein</fullName>
    </submittedName>
</protein>
<gene>
    <name evidence="1" type="ORF">RR46_06623</name>
</gene>
<keyword evidence="2" id="KW-1185">Reference proteome</keyword>
<sequence>MTVKKLNACSCGNQTAHLVTSEKGPTDTPARSIIMPTLVVENIEEVAPALELKCKCDGEIKRQVIFRLINDNYYVAYEKHPQNVHTIEEPNTANLLVKNVTTTAELKQMIASIPDLKNRSTGIMCDPDTNYKH</sequence>
<dbReference type="AlphaFoldDB" id="A0A194PLG8"/>
<evidence type="ECO:0000313" key="1">
    <source>
        <dbReference type="EMBL" id="KPI94172.1"/>
    </source>
</evidence>
<evidence type="ECO:0000313" key="2">
    <source>
        <dbReference type="Proteomes" id="UP000053268"/>
    </source>
</evidence>
<accession>A0A194PLG8</accession>
<reference evidence="1 2" key="1">
    <citation type="journal article" date="2015" name="Nat. Commun.">
        <title>Outbred genome sequencing and CRISPR/Cas9 gene editing in butterflies.</title>
        <authorList>
            <person name="Li X."/>
            <person name="Fan D."/>
            <person name="Zhang W."/>
            <person name="Liu G."/>
            <person name="Zhang L."/>
            <person name="Zhao L."/>
            <person name="Fang X."/>
            <person name="Chen L."/>
            <person name="Dong Y."/>
            <person name="Chen Y."/>
            <person name="Ding Y."/>
            <person name="Zhao R."/>
            <person name="Feng M."/>
            <person name="Zhu Y."/>
            <person name="Feng Y."/>
            <person name="Jiang X."/>
            <person name="Zhu D."/>
            <person name="Xiang H."/>
            <person name="Feng X."/>
            <person name="Li S."/>
            <person name="Wang J."/>
            <person name="Zhang G."/>
            <person name="Kronforst M.R."/>
            <person name="Wang W."/>
        </authorList>
    </citation>
    <scope>NUCLEOTIDE SEQUENCE [LARGE SCALE GENOMIC DNA]</scope>
    <source>
        <strain evidence="1">Ya'a_city_454_Px</strain>
        <tissue evidence="1">Whole body</tissue>
    </source>
</reference>
<organism evidence="1 2">
    <name type="scientific">Papilio xuthus</name>
    <name type="common">Asian swallowtail butterfly</name>
    <dbReference type="NCBI Taxonomy" id="66420"/>
    <lineage>
        <taxon>Eukaryota</taxon>
        <taxon>Metazoa</taxon>
        <taxon>Ecdysozoa</taxon>
        <taxon>Arthropoda</taxon>
        <taxon>Hexapoda</taxon>
        <taxon>Insecta</taxon>
        <taxon>Pterygota</taxon>
        <taxon>Neoptera</taxon>
        <taxon>Endopterygota</taxon>
        <taxon>Lepidoptera</taxon>
        <taxon>Glossata</taxon>
        <taxon>Ditrysia</taxon>
        <taxon>Papilionoidea</taxon>
        <taxon>Papilionidae</taxon>
        <taxon>Papilioninae</taxon>
        <taxon>Papilio</taxon>
    </lineage>
</organism>